<protein>
    <submittedName>
        <fullName evidence="1">F-box domain-containing protein</fullName>
    </submittedName>
</protein>
<name>A0A9Q9ALX5_9PEZI</name>
<gene>
    <name evidence="1" type="ORF">Slin15195_G021840</name>
</gene>
<organism evidence="1 2">
    <name type="scientific">Septoria linicola</name>
    <dbReference type="NCBI Taxonomy" id="215465"/>
    <lineage>
        <taxon>Eukaryota</taxon>
        <taxon>Fungi</taxon>
        <taxon>Dikarya</taxon>
        <taxon>Ascomycota</taxon>
        <taxon>Pezizomycotina</taxon>
        <taxon>Dothideomycetes</taxon>
        <taxon>Dothideomycetidae</taxon>
        <taxon>Mycosphaerellales</taxon>
        <taxon>Mycosphaerellaceae</taxon>
        <taxon>Septoria</taxon>
    </lineage>
</organism>
<evidence type="ECO:0000313" key="1">
    <source>
        <dbReference type="EMBL" id="USW48865.1"/>
    </source>
</evidence>
<reference evidence="1" key="1">
    <citation type="submission" date="2022-06" db="EMBL/GenBank/DDBJ databases">
        <title>Complete genome sequences of two strains of the flax pathogen Septoria linicola.</title>
        <authorList>
            <person name="Lapalu N."/>
            <person name="Simon A."/>
            <person name="Demenou B."/>
            <person name="Paumier D."/>
            <person name="Guillot M.-P."/>
            <person name="Gout L."/>
            <person name="Valade R."/>
        </authorList>
    </citation>
    <scope>NUCLEOTIDE SEQUENCE</scope>
    <source>
        <strain evidence="1">SE15195</strain>
    </source>
</reference>
<dbReference type="EMBL" id="CP099419">
    <property type="protein sequence ID" value="USW48865.1"/>
    <property type="molecule type" value="Genomic_DNA"/>
</dbReference>
<evidence type="ECO:0000313" key="2">
    <source>
        <dbReference type="Proteomes" id="UP001056384"/>
    </source>
</evidence>
<keyword evidence="2" id="KW-1185">Reference proteome</keyword>
<dbReference type="Proteomes" id="UP001056384">
    <property type="component" value="Chromosome 2"/>
</dbReference>
<proteinExistence type="predicted"/>
<accession>A0A9Q9ALX5</accession>
<dbReference type="AlphaFoldDB" id="A0A9Q9ALX5"/>
<sequence length="183" mass="20806">MEESPNDMNLPDEILEHIFVELKLLTPSVLGRQQHEHLGTPHDDHDTRARDGEVAGDVNLVENRVKLRTLASVARCSRRFERIARPLLYSVFPGQQIVISAKFLSTMLARADLASIVQSLLLREASVGDDRYPRHGYAAWINGISHEPLYRELAHFYGKTWYRTGGPGIEDLEFLSFFYSARG</sequence>